<gene>
    <name evidence="1" type="ORF">TrCOL_g12799</name>
</gene>
<sequence length="154" mass="17441">MARQFDTPYGPIVPPVRRLVCNNCRGTGLVQCDLCFGTGLIVNGGTRKNQIQRSRLPGLRVTSVNILNGHRHYVVSEILSKTEVVVRNSCGEQKDVRVSVDELKRKEKWRLGWVTLEEIREAERGPLKGKTKECHKCKAKKMLECRTCYGMGEV</sequence>
<comment type="caution">
    <text evidence="1">The sequence shown here is derived from an EMBL/GenBank/DDBJ whole genome shotgun (WGS) entry which is preliminary data.</text>
</comment>
<keyword evidence="2" id="KW-1185">Reference proteome</keyword>
<dbReference type="AlphaFoldDB" id="A0A9W7GEA3"/>
<reference evidence="2" key="1">
    <citation type="journal article" date="2023" name="Commun. Biol.">
        <title>Genome analysis of Parmales, the sister group of diatoms, reveals the evolutionary specialization of diatoms from phago-mixotrophs to photoautotrophs.</title>
        <authorList>
            <person name="Ban H."/>
            <person name="Sato S."/>
            <person name="Yoshikawa S."/>
            <person name="Yamada K."/>
            <person name="Nakamura Y."/>
            <person name="Ichinomiya M."/>
            <person name="Sato N."/>
            <person name="Blanc-Mathieu R."/>
            <person name="Endo H."/>
            <person name="Kuwata A."/>
            <person name="Ogata H."/>
        </authorList>
    </citation>
    <scope>NUCLEOTIDE SEQUENCE [LARGE SCALE GENOMIC DNA]</scope>
</reference>
<proteinExistence type="predicted"/>
<name>A0A9W7GEA3_9STRA</name>
<dbReference type="OrthoDB" id="194179at2759"/>
<evidence type="ECO:0000313" key="1">
    <source>
        <dbReference type="EMBL" id="GMI41676.1"/>
    </source>
</evidence>
<dbReference type="EMBL" id="BRYA01000155">
    <property type="protein sequence ID" value="GMI41676.1"/>
    <property type="molecule type" value="Genomic_DNA"/>
</dbReference>
<accession>A0A9W7GEA3</accession>
<protein>
    <submittedName>
        <fullName evidence="1">Uncharacterized protein</fullName>
    </submittedName>
</protein>
<dbReference type="Pfam" id="PF09493">
    <property type="entry name" value="DUF2389"/>
    <property type="match status" value="1"/>
</dbReference>
<organism evidence="1 2">
    <name type="scientific">Triparma columacea</name>
    <dbReference type="NCBI Taxonomy" id="722753"/>
    <lineage>
        <taxon>Eukaryota</taxon>
        <taxon>Sar</taxon>
        <taxon>Stramenopiles</taxon>
        <taxon>Ochrophyta</taxon>
        <taxon>Bolidophyceae</taxon>
        <taxon>Parmales</taxon>
        <taxon>Triparmaceae</taxon>
        <taxon>Triparma</taxon>
    </lineage>
</organism>
<dbReference type="Proteomes" id="UP001165065">
    <property type="component" value="Unassembled WGS sequence"/>
</dbReference>
<dbReference type="InterPro" id="IPR012663">
    <property type="entry name" value="CHP02450_Tryp"/>
</dbReference>
<evidence type="ECO:0000313" key="2">
    <source>
        <dbReference type="Proteomes" id="UP001165065"/>
    </source>
</evidence>